<dbReference type="EMBL" id="LR899010">
    <property type="protein sequence ID" value="CAD7080597.1"/>
    <property type="molecule type" value="Genomic_DNA"/>
</dbReference>
<proteinExistence type="predicted"/>
<evidence type="ECO:0000313" key="2">
    <source>
        <dbReference type="Proteomes" id="UP000594454"/>
    </source>
</evidence>
<gene>
    <name evidence="1" type="ORF">HERILL_LOCUS3743</name>
</gene>
<protein>
    <submittedName>
        <fullName evidence="1">Uncharacterized protein</fullName>
    </submittedName>
</protein>
<evidence type="ECO:0000313" key="1">
    <source>
        <dbReference type="EMBL" id="CAD7080597.1"/>
    </source>
</evidence>
<dbReference type="AlphaFoldDB" id="A0A7R8UGT5"/>
<keyword evidence="2" id="KW-1185">Reference proteome</keyword>
<dbReference type="Proteomes" id="UP000594454">
    <property type="component" value="Chromosome 2"/>
</dbReference>
<dbReference type="InParanoid" id="A0A7R8UGT5"/>
<accession>A0A7R8UGT5</accession>
<reference evidence="1 2" key="1">
    <citation type="submission" date="2020-11" db="EMBL/GenBank/DDBJ databases">
        <authorList>
            <person name="Wallbank WR R."/>
            <person name="Pardo Diaz C."/>
            <person name="Kozak K."/>
            <person name="Martin S."/>
            <person name="Jiggins C."/>
            <person name="Moest M."/>
            <person name="Warren A I."/>
            <person name="Generalovic N T."/>
            <person name="Byers J.R.P. K."/>
            <person name="Montejo-Kovacevich G."/>
            <person name="Yen C E."/>
        </authorList>
    </citation>
    <scope>NUCLEOTIDE SEQUENCE [LARGE SCALE GENOMIC DNA]</scope>
</reference>
<name>A0A7R8UGT5_HERIL</name>
<organism evidence="1 2">
    <name type="scientific">Hermetia illucens</name>
    <name type="common">Black soldier fly</name>
    <dbReference type="NCBI Taxonomy" id="343691"/>
    <lineage>
        <taxon>Eukaryota</taxon>
        <taxon>Metazoa</taxon>
        <taxon>Ecdysozoa</taxon>
        <taxon>Arthropoda</taxon>
        <taxon>Hexapoda</taxon>
        <taxon>Insecta</taxon>
        <taxon>Pterygota</taxon>
        <taxon>Neoptera</taxon>
        <taxon>Endopterygota</taxon>
        <taxon>Diptera</taxon>
        <taxon>Brachycera</taxon>
        <taxon>Stratiomyomorpha</taxon>
        <taxon>Stratiomyidae</taxon>
        <taxon>Hermetiinae</taxon>
        <taxon>Hermetia</taxon>
    </lineage>
</organism>
<sequence length="70" mass="7853">MRLKWLLMGGQMLAAERKERIFDDSLALLGLSLYYVNASDILFSKLSPGSNSLFLAIHDDFAVIKPEHKG</sequence>